<organism evidence="4 5">
    <name type="scientific">Blastopirellula sediminis</name>
    <dbReference type="NCBI Taxonomy" id="2894196"/>
    <lineage>
        <taxon>Bacteria</taxon>
        <taxon>Pseudomonadati</taxon>
        <taxon>Planctomycetota</taxon>
        <taxon>Planctomycetia</taxon>
        <taxon>Pirellulales</taxon>
        <taxon>Pirellulaceae</taxon>
        <taxon>Blastopirellula</taxon>
    </lineage>
</organism>
<evidence type="ECO:0000256" key="2">
    <source>
        <dbReference type="SAM" id="Phobius"/>
    </source>
</evidence>
<dbReference type="Gene3D" id="1.20.144.10">
    <property type="entry name" value="Phosphatidic acid phosphatase type 2/haloperoxidase"/>
    <property type="match status" value="1"/>
</dbReference>
<accession>A0A9X1SGW2</accession>
<keyword evidence="2" id="KW-1133">Transmembrane helix</keyword>
<feature type="transmembrane region" description="Helical" evidence="2">
    <location>
        <begin position="233"/>
        <end position="251"/>
    </location>
</feature>
<feature type="compositionally biased region" description="Polar residues" evidence="1">
    <location>
        <begin position="1"/>
        <end position="10"/>
    </location>
</feature>
<reference evidence="4" key="1">
    <citation type="submission" date="2021-11" db="EMBL/GenBank/DDBJ databases">
        <title>Genome sequence.</title>
        <authorList>
            <person name="Sun Q."/>
        </authorList>
    </citation>
    <scope>NUCLEOTIDE SEQUENCE</scope>
    <source>
        <strain evidence="4">JC732</strain>
    </source>
</reference>
<proteinExistence type="predicted"/>
<dbReference type="Proteomes" id="UP001139103">
    <property type="component" value="Unassembled WGS sequence"/>
</dbReference>
<feature type="transmembrane region" description="Helical" evidence="2">
    <location>
        <begin position="204"/>
        <end position="227"/>
    </location>
</feature>
<gene>
    <name evidence="4" type="ORF">LOC68_13515</name>
</gene>
<keyword evidence="5" id="KW-1185">Reference proteome</keyword>
<dbReference type="Pfam" id="PF01569">
    <property type="entry name" value="PAP2"/>
    <property type="match status" value="1"/>
</dbReference>
<feature type="domain" description="Phosphatidic acid phosphatase type 2/haloperoxidase" evidence="3">
    <location>
        <begin position="120"/>
        <end position="248"/>
    </location>
</feature>
<name>A0A9X1SGW2_9BACT</name>
<feature type="transmembrane region" description="Helical" evidence="2">
    <location>
        <begin position="37"/>
        <end position="57"/>
    </location>
</feature>
<evidence type="ECO:0000313" key="5">
    <source>
        <dbReference type="Proteomes" id="UP001139103"/>
    </source>
</evidence>
<dbReference type="PANTHER" id="PTHR14969">
    <property type="entry name" value="SPHINGOSINE-1-PHOSPHATE PHOSPHOHYDROLASE"/>
    <property type="match status" value="1"/>
</dbReference>
<dbReference type="RefSeq" id="WP_230219386.1">
    <property type="nucleotide sequence ID" value="NZ_JAJKFT010000010.1"/>
</dbReference>
<comment type="caution">
    <text evidence="4">The sequence shown here is derived from an EMBL/GenBank/DDBJ whole genome shotgun (WGS) entry which is preliminary data.</text>
</comment>
<evidence type="ECO:0000259" key="3">
    <source>
        <dbReference type="SMART" id="SM00014"/>
    </source>
</evidence>
<dbReference type="PANTHER" id="PTHR14969:SF13">
    <property type="entry name" value="AT30094P"/>
    <property type="match status" value="1"/>
</dbReference>
<dbReference type="SMART" id="SM00014">
    <property type="entry name" value="acidPPc"/>
    <property type="match status" value="1"/>
</dbReference>
<evidence type="ECO:0000256" key="1">
    <source>
        <dbReference type="SAM" id="MobiDB-lite"/>
    </source>
</evidence>
<feature type="transmembrane region" description="Helical" evidence="2">
    <location>
        <begin position="84"/>
        <end position="107"/>
    </location>
</feature>
<dbReference type="AlphaFoldDB" id="A0A9X1SGW2"/>
<evidence type="ECO:0000313" key="4">
    <source>
        <dbReference type="EMBL" id="MCC9629412.1"/>
    </source>
</evidence>
<feature type="region of interest" description="Disordered" evidence="1">
    <location>
        <begin position="1"/>
        <end position="21"/>
    </location>
</feature>
<keyword evidence="2" id="KW-0812">Transmembrane</keyword>
<dbReference type="SUPFAM" id="SSF48317">
    <property type="entry name" value="Acid phosphatase/Vanadium-dependent haloperoxidase"/>
    <property type="match status" value="1"/>
</dbReference>
<feature type="transmembrane region" description="Helical" evidence="2">
    <location>
        <begin position="119"/>
        <end position="139"/>
    </location>
</feature>
<dbReference type="CDD" id="cd03396">
    <property type="entry name" value="PAP2_like_6"/>
    <property type="match status" value="1"/>
</dbReference>
<feature type="transmembrane region" description="Helical" evidence="2">
    <location>
        <begin position="178"/>
        <end position="197"/>
    </location>
</feature>
<keyword evidence="2" id="KW-0472">Membrane</keyword>
<dbReference type="InterPro" id="IPR036938">
    <property type="entry name" value="PAP2/HPO_sf"/>
</dbReference>
<dbReference type="EMBL" id="JAJKFT010000010">
    <property type="protein sequence ID" value="MCC9629412.1"/>
    <property type="molecule type" value="Genomic_DNA"/>
</dbReference>
<dbReference type="InterPro" id="IPR000326">
    <property type="entry name" value="PAP2/HPO"/>
</dbReference>
<protein>
    <submittedName>
        <fullName evidence="4">Phosphatase PAP2 family protein</fullName>
    </submittedName>
</protein>
<sequence length="288" mass="31425">MSTIESSQSKGVLPLRAADPGGNEPRTLKQAIWRERWSILVPLVSLLAFTALCYVLPVDMTCSRYYYVNGFYGWYAETWFIENLFYSLSPIPGIVLGAGAIIVLVVGRWSPEIAVRKPVAQFLLLAVLAGPLLLVNTLIKPTIARPRPNQLEEFGGDRPKGVEYVAPWQLSEVNGKSFPSGHASMGFIWMAPAFLFWRRNRLAVAGWLTLGIAFGAAIGFFRVAVGAHFLSDIVWSCGIVYFSGLAVYLLVGGWRDGAFQAQQPDKGNEITAASEAAAQGLQPEAKAA</sequence>